<reference evidence="1" key="2">
    <citation type="submission" date="2021-08" db="EMBL/GenBank/DDBJ databases">
        <authorList>
            <person name="Eriksson T."/>
        </authorList>
    </citation>
    <scope>NUCLEOTIDE SEQUENCE</scope>
    <source>
        <strain evidence="1">Stoneville</strain>
        <tissue evidence="1">Whole head</tissue>
    </source>
</reference>
<comment type="caution">
    <text evidence="1">The sequence shown here is derived from an EMBL/GenBank/DDBJ whole genome shotgun (WGS) entry which is preliminary data.</text>
</comment>
<name>A0A8J6LHB6_TENMO</name>
<sequence length="109" mass="12034">MIRLVQFWMHSPPITANASPPSTVAKRLARHFKFGRSRVLTPVPPDQVWVFFRGFPTPSHRGMSNITEKANAGSVSTSQYLPVPIPNLPVSVVEKALESLSSPPPFRGE</sequence>
<dbReference type="EMBL" id="JABDTM020025315">
    <property type="protein sequence ID" value="KAH0813396.1"/>
    <property type="molecule type" value="Genomic_DNA"/>
</dbReference>
<gene>
    <name evidence="1" type="ORF">GEV33_009395</name>
</gene>
<accession>A0A8J6LHB6</accession>
<dbReference type="Proteomes" id="UP000719412">
    <property type="component" value="Unassembled WGS sequence"/>
</dbReference>
<evidence type="ECO:0000313" key="2">
    <source>
        <dbReference type="Proteomes" id="UP000719412"/>
    </source>
</evidence>
<protein>
    <submittedName>
        <fullName evidence="1">Uncharacterized protein</fullName>
    </submittedName>
</protein>
<keyword evidence="2" id="KW-1185">Reference proteome</keyword>
<proteinExistence type="predicted"/>
<reference evidence="1" key="1">
    <citation type="journal article" date="2020" name="J Insects Food Feed">
        <title>The yellow mealworm (Tenebrio molitor) genome: a resource for the emerging insects as food and feed industry.</title>
        <authorList>
            <person name="Eriksson T."/>
            <person name="Andere A."/>
            <person name="Kelstrup H."/>
            <person name="Emery V."/>
            <person name="Picard C."/>
        </authorList>
    </citation>
    <scope>NUCLEOTIDE SEQUENCE</scope>
    <source>
        <strain evidence="1">Stoneville</strain>
        <tissue evidence="1">Whole head</tissue>
    </source>
</reference>
<organism evidence="1 2">
    <name type="scientific">Tenebrio molitor</name>
    <name type="common">Yellow mealworm beetle</name>
    <dbReference type="NCBI Taxonomy" id="7067"/>
    <lineage>
        <taxon>Eukaryota</taxon>
        <taxon>Metazoa</taxon>
        <taxon>Ecdysozoa</taxon>
        <taxon>Arthropoda</taxon>
        <taxon>Hexapoda</taxon>
        <taxon>Insecta</taxon>
        <taxon>Pterygota</taxon>
        <taxon>Neoptera</taxon>
        <taxon>Endopterygota</taxon>
        <taxon>Coleoptera</taxon>
        <taxon>Polyphaga</taxon>
        <taxon>Cucujiformia</taxon>
        <taxon>Tenebrionidae</taxon>
        <taxon>Tenebrio</taxon>
    </lineage>
</organism>
<evidence type="ECO:0000313" key="1">
    <source>
        <dbReference type="EMBL" id="KAH0813396.1"/>
    </source>
</evidence>
<dbReference type="AlphaFoldDB" id="A0A8J6LHB6"/>